<dbReference type="RefSeq" id="WP_171651450.1">
    <property type="nucleotide sequence ID" value="NZ_WHOD01000045.1"/>
</dbReference>
<organism evidence="1 2">
    <name type="scientific">Paenibacillus foliorum</name>
    <dbReference type="NCBI Taxonomy" id="2654974"/>
    <lineage>
        <taxon>Bacteria</taxon>
        <taxon>Bacillati</taxon>
        <taxon>Bacillota</taxon>
        <taxon>Bacilli</taxon>
        <taxon>Bacillales</taxon>
        <taxon>Paenibacillaceae</taxon>
        <taxon>Paenibacillus</taxon>
    </lineage>
</organism>
<reference evidence="1" key="1">
    <citation type="submission" date="2019-10" db="EMBL/GenBank/DDBJ databases">
        <title>Description of Paenibacillus glebae sp. nov.</title>
        <authorList>
            <person name="Carlier A."/>
            <person name="Qi S."/>
        </authorList>
    </citation>
    <scope>NUCLEOTIDE SEQUENCE</scope>
    <source>
        <strain evidence="1">LMG 31456</strain>
    </source>
</reference>
<accession>A0A972K0V0</accession>
<evidence type="ECO:0000313" key="2">
    <source>
        <dbReference type="Proteomes" id="UP000641588"/>
    </source>
</evidence>
<sequence>MNRRDFFKEMAGSLTETFKEILLPFIERDIEKLDRVAETFSGYQFYPVPYSSGGELFQEVVVQSEPVIVLQKDDKLHALSKKCPECSHLLHYLVYQPVFKCFTCDREYNLASHQSFTLFAAKMKQGVLYIGIPRKR</sequence>
<proteinExistence type="predicted"/>
<dbReference type="Proteomes" id="UP000641588">
    <property type="component" value="Unassembled WGS sequence"/>
</dbReference>
<evidence type="ECO:0000313" key="1">
    <source>
        <dbReference type="EMBL" id="NOU93248.1"/>
    </source>
</evidence>
<keyword evidence="2" id="KW-1185">Reference proteome</keyword>
<name>A0A972K0V0_9BACL</name>
<dbReference type="AlphaFoldDB" id="A0A972K0V0"/>
<comment type="caution">
    <text evidence="1">The sequence shown here is derived from an EMBL/GenBank/DDBJ whole genome shotgun (WGS) entry which is preliminary data.</text>
</comment>
<dbReference type="EMBL" id="WHOD01000045">
    <property type="protein sequence ID" value="NOU93248.1"/>
    <property type="molecule type" value="Genomic_DNA"/>
</dbReference>
<protein>
    <submittedName>
        <fullName evidence="1">Uncharacterized protein</fullName>
    </submittedName>
</protein>
<gene>
    <name evidence="1" type="ORF">GC093_08455</name>
</gene>